<sequence length="182" mass="21320">MNIKEQLNLSDENYNLLFDIRRSIRYHERRKYFFYCIQNLVSFFAIVMAGVVIMDTVKDGITPRWMMWVGVFAAVLSALDLVIGFSKNADLHSKLREKFADLEIDIITGPPSGDEWIEYQKRRLIIEKDEPATYFAIDALCRNELLIADGFSQKQNASHFAKITFFQKITSQLFRWENSINF</sequence>
<keyword evidence="1" id="KW-0812">Transmembrane</keyword>
<dbReference type="AlphaFoldDB" id="A0A1Z4C3B2"/>
<dbReference type="RefSeq" id="WP_088620874.1">
    <property type="nucleotide sequence ID" value="NZ_CP022129.1"/>
</dbReference>
<keyword evidence="1" id="KW-0472">Membrane</keyword>
<feature type="transmembrane region" description="Helical" evidence="1">
    <location>
        <begin position="32"/>
        <end position="53"/>
    </location>
</feature>
<reference evidence="2 3" key="1">
    <citation type="submission" date="2017-06" db="EMBL/GenBank/DDBJ databases">
        <title>Genome Sequencing of the methanotroph Methylovulum psychrotolerants str. HV10-M2 isolated from a high-altitude environment.</title>
        <authorList>
            <person name="Mateos-Rivera A."/>
        </authorList>
    </citation>
    <scope>NUCLEOTIDE SEQUENCE [LARGE SCALE GENOMIC DNA]</scope>
    <source>
        <strain evidence="2 3">HV10_M2</strain>
    </source>
</reference>
<dbReference type="EMBL" id="CP022129">
    <property type="protein sequence ID" value="ASF48004.1"/>
    <property type="molecule type" value="Genomic_DNA"/>
</dbReference>
<accession>A0A1Z4C3B2</accession>
<feature type="transmembrane region" description="Helical" evidence="1">
    <location>
        <begin position="65"/>
        <end position="86"/>
    </location>
</feature>
<evidence type="ECO:0000313" key="2">
    <source>
        <dbReference type="EMBL" id="ASF48004.1"/>
    </source>
</evidence>
<dbReference type="KEGG" id="mpsy:CEK71_19100"/>
<organism evidence="2 3">
    <name type="scientific">Methylovulum psychrotolerans</name>
    <dbReference type="NCBI Taxonomy" id="1704499"/>
    <lineage>
        <taxon>Bacteria</taxon>
        <taxon>Pseudomonadati</taxon>
        <taxon>Pseudomonadota</taxon>
        <taxon>Gammaproteobacteria</taxon>
        <taxon>Methylococcales</taxon>
        <taxon>Methylococcaceae</taxon>
        <taxon>Methylovulum</taxon>
    </lineage>
</organism>
<evidence type="ECO:0000313" key="3">
    <source>
        <dbReference type="Proteomes" id="UP000197019"/>
    </source>
</evidence>
<gene>
    <name evidence="2" type="ORF">CEK71_19100</name>
</gene>
<evidence type="ECO:0008006" key="4">
    <source>
        <dbReference type="Google" id="ProtNLM"/>
    </source>
</evidence>
<proteinExistence type="predicted"/>
<keyword evidence="1" id="KW-1133">Transmembrane helix</keyword>
<dbReference type="OrthoDB" id="6891152at2"/>
<dbReference type="Proteomes" id="UP000197019">
    <property type="component" value="Chromosome"/>
</dbReference>
<evidence type="ECO:0000256" key="1">
    <source>
        <dbReference type="SAM" id="Phobius"/>
    </source>
</evidence>
<keyword evidence="3" id="KW-1185">Reference proteome</keyword>
<protein>
    <recommendedName>
        <fullName evidence="4">SMODS and SLOG-associating 2TM effector domain-containing protein</fullName>
    </recommendedName>
</protein>
<name>A0A1Z4C3B2_9GAMM</name>